<dbReference type="AlphaFoldDB" id="A0AAN8PXZ7"/>
<comment type="caution">
    <text evidence="1">The sequence shown here is derived from an EMBL/GenBank/DDBJ whole genome shotgun (WGS) entry which is preliminary data.</text>
</comment>
<reference evidence="1 2" key="1">
    <citation type="submission" date="2024-01" db="EMBL/GenBank/DDBJ databases">
        <title>The genome of the rayed Mediterranean limpet Patella caerulea (Linnaeus, 1758).</title>
        <authorList>
            <person name="Anh-Thu Weber A."/>
            <person name="Halstead-Nussloch G."/>
        </authorList>
    </citation>
    <scope>NUCLEOTIDE SEQUENCE [LARGE SCALE GENOMIC DNA]</scope>
    <source>
        <strain evidence="1">AATW-2023a</strain>
        <tissue evidence="1">Whole specimen</tissue>
    </source>
</reference>
<keyword evidence="2" id="KW-1185">Reference proteome</keyword>
<name>A0AAN8PXZ7_PATCE</name>
<dbReference type="EMBL" id="JAZGQO010000003">
    <property type="protein sequence ID" value="KAK6188080.1"/>
    <property type="molecule type" value="Genomic_DNA"/>
</dbReference>
<organism evidence="1 2">
    <name type="scientific">Patella caerulea</name>
    <name type="common">Rayed Mediterranean limpet</name>
    <dbReference type="NCBI Taxonomy" id="87958"/>
    <lineage>
        <taxon>Eukaryota</taxon>
        <taxon>Metazoa</taxon>
        <taxon>Spiralia</taxon>
        <taxon>Lophotrochozoa</taxon>
        <taxon>Mollusca</taxon>
        <taxon>Gastropoda</taxon>
        <taxon>Patellogastropoda</taxon>
        <taxon>Patelloidea</taxon>
        <taxon>Patellidae</taxon>
        <taxon>Patella</taxon>
    </lineage>
</organism>
<proteinExistence type="predicted"/>
<sequence length="239" mass="26988">MNTKTIGRISPSLQTQQNVGDHNVDVDSVGNNVNIVIVNDTVTEKVITGDNELKTKFEIHDPKPAETEPISLVPVLEERSLIDPMSIMTTVGVMEKGVSQHEEKKSTHSKKLFKELHFSDFRLPKWDRFNSRIGKSHGQLVEEPCSPVNTLEREQAAFKESLEHNANFRHRRTGMERLRSFAARARKSMSNLATCMANRGNRDNDASVRYNKGTHVELPPDITSVTNENVEIEVRTDIS</sequence>
<evidence type="ECO:0000313" key="2">
    <source>
        <dbReference type="Proteomes" id="UP001347796"/>
    </source>
</evidence>
<accession>A0AAN8PXZ7</accession>
<gene>
    <name evidence="1" type="ORF">SNE40_004342</name>
</gene>
<evidence type="ECO:0000313" key="1">
    <source>
        <dbReference type="EMBL" id="KAK6188080.1"/>
    </source>
</evidence>
<dbReference type="Proteomes" id="UP001347796">
    <property type="component" value="Unassembled WGS sequence"/>
</dbReference>
<protein>
    <submittedName>
        <fullName evidence="1">Uncharacterized protein</fullName>
    </submittedName>
</protein>